<dbReference type="Pfam" id="PF02737">
    <property type="entry name" value="3HCDH_N"/>
    <property type="match status" value="1"/>
</dbReference>
<evidence type="ECO:0000259" key="3">
    <source>
        <dbReference type="Pfam" id="PF02737"/>
    </source>
</evidence>
<dbReference type="GO" id="GO:0016616">
    <property type="term" value="F:oxidoreductase activity, acting on the CH-OH group of donors, NAD or NADP as acceptor"/>
    <property type="evidence" value="ECO:0007669"/>
    <property type="project" value="InterPro"/>
</dbReference>
<dbReference type="KEGG" id="scas:SACC_14080"/>
<dbReference type="InterPro" id="IPR013328">
    <property type="entry name" value="6PGD_dom2"/>
</dbReference>
<name>A0AAQ4CRG0_9CREN</name>
<evidence type="ECO:0000313" key="5">
    <source>
        <dbReference type="Proteomes" id="UP001319921"/>
    </source>
</evidence>
<dbReference type="InterPro" id="IPR006176">
    <property type="entry name" value="3-OHacyl-CoA_DH_NAD-bd"/>
</dbReference>
<dbReference type="Gene3D" id="1.10.1040.10">
    <property type="entry name" value="N-(1-d-carboxylethyl)-l-norvaline Dehydrogenase, domain 2"/>
    <property type="match status" value="2"/>
</dbReference>
<dbReference type="Proteomes" id="UP001319921">
    <property type="component" value="Chromosome"/>
</dbReference>
<evidence type="ECO:0008006" key="6">
    <source>
        <dbReference type="Google" id="ProtNLM"/>
    </source>
</evidence>
<dbReference type="PANTHER" id="PTHR48075:SF5">
    <property type="entry name" value="3-HYDROXYBUTYRYL-COA DEHYDROGENASE"/>
    <property type="match status" value="1"/>
</dbReference>
<dbReference type="AlphaFoldDB" id="A0AAQ4CRG0"/>
<evidence type="ECO:0000259" key="2">
    <source>
        <dbReference type="Pfam" id="PF00725"/>
    </source>
</evidence>
<dbReference type="InterPro" id="IPR008927">
    <property type="entry name" value="6-PGluconate_DH-like_C_sf"/>
</dbReference>
<evidence type="ECO:0000313" key="4">
    <source>
        <dbReference type="EMBL" id="BDB98391.1"/>
    </source>
</evidence>
<dbReference type="Gene3D" id="3.40.50.720">
    <property type="entry name" value="NAD(P)-binding Rossmann-like Domain"/>
    <property type="match status" value="1"/>
</dbReference>
<protein>
    <recommendedName>
        <fullName evidence="6">3-hydroxyacyl-CoA dehydrogenase</fullName>
    </recommendedName>
</protein>
<feature type="domain" description="3-hydroxyacyl-CoA dehydrogenase C-terminal" evidence="2">
    <location>
        <begin position="187"/>
        <end position="281"/>
    </location>
</feature>
<keyword evidence="5" id="KW-1185">Reference proteome</keyword>
<dbReference type="GO" id="GO:0006631">
    <property type="term" value="P:fatty acid metabolic process"/>
    <property type="evidence" value="ECO:0007669"/>
    <property type="project" value="InterPro"/>
</dbReference>
<sequence length="396" mass="44386">MNIKKFTVIGAGNMGHGIAELAAIAGFEVWLNDINHEVLKNAINRIKWSLEKLYEKGNIKESSEKILDRIHITTNLEYALEDTDFMVEAVVEDINIKKQIFSKADIVTSSHSILATNTSSLPISEISSVVKKPERVIGMHFFYPPVLMKLVEIIKGNKTSENVVRRTYEIAKILGKEPIIIARDIPGFMVNRILFRLYDIACYLVENGKASIEEIDATAIYELGLPLGIFILQDFTGLDVNYLAMKAMNERGYNSYYCLSLENKVKTNQLGVKSGKGFYTYPTPGKFIKPIIPRDKLGKINALILISPAINEAAYLLRNNIASKEEIDKGCKLGLGWPMGVLEIADQYGIDEVVKTLSTLVSRYELNYLNPDPLLIQMVNENKLGVKSGKGFYTYS</sequence>
<dbReference type="FunFam" id="3.40.50.720:FF:000009">
    <property type="entry name" value="Fatty oxidation complex, alpha subunit"/>
    <property type="match status" value="1"/>
</dbReference>
<dbReference type="GeneID" id="68866135"/>
<reference evidence="4 5" key="1">
    <citation type="journal article" date="2022" name="Microbiol. Resour. Announc.">
        <title>Complete Genome Sequence of the Hyperthermophilic and Acidophilic Archaeon Saccharolobus caldissimus Strain HS-3T.</title>
        <authorList>
            <person name="Sakai H.D."/>
            <person name="Kurosawa N."/>
        </authorList>
    </citation>
    <scope>NUCLEOTIDE SEQUENCE [LARGE SCALE GENOMIC DNA]</scope>
    <source>
        <strain evidence="4 5">JCM32116</strain>
    </source>
</reference>
<feature type="domain" description="3-hydroxyacyl-CoA dehydrogenase C-terminal" evidence="2">
    <location>
        <begin position="306"/>
        <end position="395"/>
    </location>
</feature>
<organism evidence="4 5">
    <name type="scientific">Saccharolobus caldissimus</name>
    <dbReference type="NCBI Taxonomy" id="1702097"/>
    <lineage>
        <taxon>Archaea</taxon>
        <taxon>Thermoproteota</taxon>
        <taxon>Thermoprotei</taxon>
        <taxon>Sulfolobales</taxon>
        <taxon>Sulfolobaceae</taxon>
        <taxon>Saccharolobus</taxon>
    </lineage>
</organism>
<proteinExistence type="predicted"/>
<keyword evidence="1" id="KW-0560">Oxidoreductase</keyword>
<dbReference type="InterPro" id="IPR036291">
    <property type="entry name" value="NAD(P)-bd_dom_sf"/>
</dbReference>
<gene>
    <name evidence="4" type="ORF">SACC_14080</name>
</gene>
<dbReference type="GO" id="GO:0070403">
    <property type="term" value="F:NAD+ binding"/>
    <property type="evidence" value="ECO:0007669"/>
    <property type="project" value="InterPro"/>
</dbReference>
<dbReference type="PANTHER" id="PTHR48075">
    <property type="entry name" value="3-HYDROXYACYL-COA DEHYDROGENASE FAMILY PROTEIN"/>
    <property type="match status" value="1"/>
</dbReference>
<dbReference type="SUPFAM" id="SSF48179">
    <property type="entry name" value="6-phosphogluconate dehydrogenase C-terminal domain-like"/>
    <property type="match status" value="2"/>
</dbReference>
<dbReference type="EMBL" id="AP025226">
    <property type="protein sequence ID" value="BDB98391.1"/>
    <property type="molecule type" value="Genomic_DNA"/>
</dbReference>
<dbReference type="InterPro" id="IPR006108">
    <property type="entry name" value="3HC_DH_C"/>
</dbReference>
<dbReference type="RefSeq" id="WP_229572266.1">
    <property type="nucleotide sequence ID" value="NZ_AP025226.1"/>
</dbReference>
<dbReference type="SUPFAM" id="SSF51735">
    <property type="entry name" value="NAD(P)-binding Rossmann-fold domains"/>
    <property type="match status" value="1"/>
</dbReference>
<dbReference type="Pfam" id="PF00725">
    <property type="entry name" value="3HCDH"/>
    <property type="match status" value="2"/>
</dbReference>
<feature type="domain" description="3-hydroxyacyl-CoA dehydrogenase NAD binding" evidence="3">
    <location>
        <begin position="6"/>
        <end position="184"/>
    </location>
</feature>
<accession>A0AAQ4CRG0</accession>
<evidence type="ECO:0000256" key="1">
    <source>
        <dbReference type="ARBA" id="ARBA00023002"/>
    </source>
</evidence>